<dbReference type="Proteomes" id="UP001177003">
    <property type="component" value="Chromosome 5"/>
</dbReference>
<keyword evidence="3" id="KW-1185">Reference proteome</keyword>
<name>A0AA36E6V2_LACSI</name>
<protein>
    <submittedName>
        <fullName evidence="2">Uncharacterized protein</fullName>
    </submittedName>
</protein>
<gene>
    <name evidence="2" type="ORF">LSALG_LOCUS24743</name>
</gene>
<evidence type="ECO:0000256" key="1">
    <source>
        <dbReference type="SAM" id="MobiDB-lite"/>
    </source>
</evidence>
<organism evidence="2 3">
    <name type="scientific">Lactuca saligna</name>
    <name type="common">Willowleaf lettuce</name>
    <dbReference type="NCBI Taxonomy" id="75948"/>
    <lineage>
        <taxon>Eukaryota</taxon>
        <taxon>Viridiplantae</taxon>
        <taxon>Streptophyta</taxon>
        <taxon>Embryophyta</taxon>
        <taxon>Tracheophyta</taxon>
        <taxon>Spermatophyta</taxon>
        <taxon>Magnoliopsida</taxon>
        <taxon>eudicotyledons</taxon>
        <taxon>Gunneridae</taxon>
        <taxon>Pentapetalae</taxon>
        <taxon>asterids</taxon>
        <taxon>campanulids</taxon>
        <taxon>Asterales</taxon>
        <taxon>Asteraceae</taxon>
        <taxon>Cichorioideae</taxon>
        <taxon>Cichorieae</taxon>
        <taxon>Lactucinae</taxon>
        <taxon>Lactuca</taxon>
    </lineage>
</organism>
<feature type="region of interest" description="Disordered" evidence="1">
    <location>
        <begin position="33"/>
        <end position="105"/>
    </location>
</feature>
<feature type="compositionally biased region" description="Basic residues" evidence="1">
    <location>
        <begin position="90"/>
        <end position="99"/>
    </location>
</feature>
<sequence>MDELWWVVNPPAHPPPLFPGDPYFPEIQAIHDQIPIAEDVPISEKENEVEEDPEEDPEDDDQEMEPENPMEIVSDEATNAVSPNRSSVRNVRRRLRRTTRMSIPNPQELDNILGYSSSEVNTWVDQWRQTKTNNRGQTSGSAPATSFEINALTQQMARLNGQMWHLSDESSTNQGEMNQMRTKMSKMDEELEDDQLSQLNLHQCMNYFRDRVMHLEVRVSTTESQNQIALSLAHRMEESHRLLEQKVEQLFQARDSSGGSQ</sequence>
<evidence type="ECO:0000313" key="3">
    <source>
        <dbReference type="Proteomes" id="UP001177003"/>
    </source>
</evidence>
<feature type="compositionally biased region" description="Acidic residues" evidence="1">
    <location>
        <begin position="47"/>
        <end position="68"/>
    </location>
</feature>
<accession>A0AA36E6V2</accession>
<reference evidence="2" key="1">
    <citation type="submission" date="2023-04" db="EMBL/GenBank/DDBJ databases">
        <authorList>
            <person name="Vijverberg K."/>
            <person name="Xiong W."/>
            <person name="Schranz E."/>
        </authorList>
    </citation>
    <scope>NUCLEOTIDE SEQUENCE</scope>
</reference>
<dbReference type="AlphaFoldDB" id="A0AA36E6V2"/>
<dbReference type="EMBL" id="OX465081">
    <property type="protein sequence ID" value="CAI9285266.1"/>
    <property type="molecule type" value="Genomic_DNA"/>
</dbReference>
<proteinExistence type="predicted"/>
<evidence type="ECO:0000313" key="2">
    <source>
        <dbReference type="EMBL" id="CAI9285266.1"/>
    </source>
</evidence>